<organism evidence="1 2">
    <name type="scientific">Nostoc cf. edaphicum LEGE 07299</name>
    <dbReference type="NCBI Taxonomy" id="2777974"/>
    <lineage>
        <taxon>Bacteria</taxon>
        <taxon>Bacillati</taxon>
        <taxon>Cyanobacteriota</taxon>
        <taxon>Cyanophyceae</taxon>
        <taxon>Nostocales</taxon>
        <taxon>Nostocaceae</taxon>
        <taxon>Nostoc</taxon>
    </lineage>
</organism>
<proteinExistence type="predicted"/>
<keyword evidence="2" id="KW-1185">Reference proteome</keyword>
<reference evidence="1 2" key="1">
    <citation type="submission" date="2020-10" db="EMBL/GenBank/DDBJ databases">
        <authorList>
            <person name="Castelo-Branco R."/>
            <person name="Eusebio N."/>
            <person name="Adriana R."/>
            <person name="Vieira A."/>
            <person name="Brugerolle De Fraissinette N."/>
            <person name="Rezende De Castro R."/>
            <person name="Schneider M.P."/>
            <person name="Vasconcelos V."/>
            <person name="Leao P.N."/>
        </authorList>
    </citation>
    <scope>NUCLEOTIDE SEQUENCE [LARGE SCALE GENOMIC DNA]</scope>
    <source>
        <strain evidence="1 2">LEGE 07299</strain>
    </source>
</reference>
<dbReference type="RefSeq" id="WP_228013452.1">
    <property type="nucleotide sequence ID" value="NZ_JADEXF010000408.1"/>
</dbReference>
<protein>
    <submittedName>
        <fullName evidence="1">Uncharacterized protein</fullName>
    </submittedName>
</protein>
<evidence type="ECO:0000313" key="2">
    <source>
        <dbReference type="Proteomes" id="UP000647836"/>
    </source>
</evidence>
<accession>A0ABR9TZW8</accession>
<evidence type="ECO:0000313" key="1">
    <source>
        <dbReference type="EMBL" id="MBE9105941.1"/>
    </source>
</evidence>
<sequence length="95" mass="10770">MKIGYSSDVTDIEWEIIEPIYELWANPEHLDDYLIGIAGTNKVRRWNRNDVCKGKTLESKVAIGTLDELSFGIQSEQTAIAKETRKFAKELGITP</sequence>
<gene>
    <name evidence="1" type="ORF">IQ229_13640</name>
</gene>
<comment type="caution">
    <text evidence="1">The sequence shown here is derived from an EMBL/GenBank/DDBJ whole genome shotgun (WGS) entry which is preliminary data.</text>
</comment>
<dbReference type="Proteomes" id="UP000647836">
    <property type="component" value="Unassembled WGS sequence"/>
</dbReference>
<dbReference type="EMBL" id="JADEXF010000408">
    <property type="protein sequence ID" value="MBE9105941.1"/>
    <property type="molecule type" value="Genomic_DNA"/>
</dbReference>
<name>A0ABR9TZW8_9NOSO</name>